<name>A0A099I2K9_CLOIN</name>
<evidence type="ECO:0000256" key="2">
    <source>
        <dbReference type="ARBA" id="ARBA00022801"/>
    </source>
</evidence>
<evidence type="ECO:0000313" key="7">
    <source>
        <dbReference type="Proteomes" id="UP000030008"/>
    </source>
</evidence>
<dbReference type="InterPro" id="IPR016181">
    <property type="entry name" value="Acyl_CoA_acyltransferase"/>
</dbReference>
<evidence type="ECO:0000313" key="6">
    <source>
        <dbReference type="EMBL" id="KGJ52209.1"/>
    </source>
</evidence>
<dbReference type="InterPro" id="IPR020476">
    <property type="entry name" value="Nudix_hydrolase"/>
</dbReference>
<dbReference type="CDD" id="cd04301">
    <property type="entry name" value="NAT_SF"/>
    <property type="match status" value="1"/>
</dbReference>
<comment type="cofactor">
    <cofactor evidence="1">
        <name>Mg(2+)</name>
        <dbReference type="ChEBI" id="CHEBI:18420"/>
    </cofactor>
</comment>
<sequence length="302" mass="34914">MKVRFYDSVQDEKLRFAVIAVWCRSGWLFVRHRERDTWELPGGHREAGESIDACAQRELLEETGIADARMKRICVYSVEGKTRVNETGEESFGMLYQAEASSFKELPQSEIAEVRCMPTLPEALTYPAIQPLLFHMVIKSCLRYEIFEGCNPDDSRAVLKQLPEWFGLPDALEDYVQKSREMKTVGCYFKNYMVGFLSLKKTSAKAMEVYVMGILPQLHRMGIGTMLMRMAEQEAEKAAMQYLQVKTLSPKVQDPDYLKTYAFYERMGFCPLEVLPLWDEWNPCQLMVKYIAMKQQPALCKP</sequence>
<dbReference type="InterPro" id="IPR000086">
    <property type="entry name" value="NUDIX_hydrolase_dom"/>
</dbReference>
<evidence type="ECO:0000259" key="4">
    <source>
        <dbReference type="PROSITE" id="PS51186"/>
    </source>
</evidence>
<dbReference type="SUPFAM" id="SSF55811">
    <property type="entry name" value="Nudix"/>
    <property type="match status" value="1"/>
</dbReference>
<dbReference type="InterPro" id="IPR014078">
    <property type="entry name" value="Nudix_YtkD"/>
</dbReference>
<reference evidence="6 7" key="1">
    <citation type="submission" date="2014-08" db="EMBL/GenBank/DDBJ databases">
        <title>Clostridium innocuum, an unnegligible vancomycin-resistant pathogen causing extra-intestinal infections.</title>
        <authorList>
            <person name="Feng Y."/>
            <person name="Chiu C.-H."/>
        </authorList>
    </citation>
    <scope>NUCLEOTIDE SEQUENCE [LARGE SCALE GENOMIC DNA]</scope>
    <source>
        <strain evidence="6 7">AN88</strain>
    </source>
</reference>
<protein>
    <submittedName>
        <fullName evidence="6">NUDIX hydrolase</fullName>
    </submittedName>
</protein>
<dbReference type="RefSeq" id="WP_044906705.1">
    <property type="nucleotide sequence ID" value="NZ_JQIF01000078.1"/>
</dbReference>
<dbReference type="SUPFAM" id="SSF55729">
    <property type="entry name" value="Acyl-CoA N-acyltransferases (Nat)"/>
    <property type="match status" value="1"/>
</dbReference>
<dbReference type="InterPro" id="IPR020084">
    <property type="entry name" value="NUDIX_hydrolase_CS"/>
</dbReference>
<feature type="domain" description="Nudix hydrolase" evidence="5">
    <location>
        <begin position="13"/>
        <end position="142"/>
    </location>
</feature>
<accession>A0A099I2K9</accession>
<comment type="similarity">
    <text evidence="3">Belongs to the Nudix hydrolase family.</text>
</comment>
<organism evidence="6 7">
    <name type="scientific">Clostridium innocuum</name>
    <dbReference type="NCBI Taxonomy" id="1522"/>
    <lineage>
        <taxon>Bacteria</taxon>
        <taxon>Bacillati</taxon>
        <taxon>Bacillota</taxon>
        <taxon>Clostridia</taxon>
        <taxon>Eubacteriales</taxon>
        <taxon>Clostridiaceae</taxon>
        <taxon>Clostridium</taxon>
    </lineage>
</organism>
<dbReference type="AlphaFoldDB" id="A0A099I2K9"/>
<dbReference type="PROSITE" id="PS00893">
    <property type="entry name" value="NUDIX_BOX"/>
    <property type="match status" value="1"/>
</dbReference>
<dbReference type="InterPro" id="IPR000182">
    <property type="entry name" value="GNAT_dom"/>
</dbReference>
<dbReference type="GO" id="GO:0016747">
    <property type="term" value="F:acyltransferase activity, transferring groups other than amino-acyl groups"/>
    <property type="evidence" value="ECO:0007669"/>
    <property type="project" value="InterPro"/>
</dbReference>
<dbReference type="PRINTS" id="PR00502">
    <property type="entry name" value="NUDIXFAMILY"/>
</dbReference>
<dbReference type="Pfam" id="PF00583">
    <property type="entry name" value="Acetyltransf_1"/>
    <property type="match status" value="1"/>
</dbReference>
<dbReference type="PROSITE" id="PS51186">
    <property type="entry name" value="GNAT"/>
    <property type="match status" value="1"/>
</dbReference>
<dbReference type="InterPro" id="IPR015797">
    <property type="entry name" value="NUDIX_hydrolase-like_dom_sf"/>
</dbReference>
<keyword evidence="2 3" id="KW-0378">Hydrolase</keyword>
<evidence type="ECO:0000256" key="3">
    <source>
        <dbReference type="RuleBase" id="RU003476"/>
    </source>
</evidence>
<evidence type="ECO:0000256" key="1">
    <source>
        <dbReference type="ARBA" id="ARBA00001946"/>
    </source>
</evidence>
<dbReference type="Proteomes" id="UP000030008">
    <property type="component" value="Unassembled WGS sequence"/>
</dbReference>
<dbReference type="Pfam" id="PF00293">
    <property type="entry name" value="NUDIX"/>
    <property type="match status" value="1"/>
</dbReference>
<dbReference type="CDD" id="cd04665">
    <property type="entry name" value="NUDIX_RppH"/>
    <property type="match status" value="1"/>
</dbReference>
<gene>
    <name evidence="6" type="ORF">CIAN88_16300</name>
</gene>
<evidence type="ECO:0000259" key="5">
    <source>
        <dbReference type="PROSITE" id="PS51462"/>
    </source>
</evidence>
<comment type="caution">
    <text evidence="6">The sequence shown here is derived from an EMBL/GenBank/DDBJ whole genome shotgun (WGS) entry which is preliminary data.</text>
</comment>
<dbReference type="PANTHER" id="PTHR43046">
    <property type="entry name" value="GDP-MANNOSE MANNOSYL HYDROLASE"/>
    <property type="match status" value="1"/>
</dbReference>
<feature type="domain" description="N-acetyltransferase" evidence="4">
    <location>
        <begin position="145"/>
        <end position="292"/>
    </location>
</feature>
<proteinExistence type="inferred from homology"/>
<dbReference type="EMBL" id="JQIF01000078">
    <property type="protein sequence ID" value="KGJ52209.1"/>
    <property type="molecule type" value="Genomic_DNA"/>
</dbReference>
<dbReference type="GO" id="GO:0016787">
    <property type="term" value="F:hydrolase activity"/>
    <property type="evidence" value="ECO:0007669"/>
    <property type="project" value="UniProtKB-KW"/>
</dbReference>
<dbReference type="PANTHER" id="PTHR43046:SF16">
    <property type="entry name" value="ADP-RIBOSE PYROPHOSPHATASE YJHB-RELATED"/>
    <property type="match status" value="1"/>
</dbReference>
<dbReference type="Gene3D" id="3.90.79.10">
    <property type="entry name" value="Nucleoside Triphosphate Pyrophosphohydrolase"/>
    <property type="match status" value="1"/>
</dbReference>
<dbReference type="PROSITE" id="PS51462">
    <property type="entry name" value="NUDIX"/>
    <property type="match status" value="1"/>
</dbReference>
<dbReference type="Gene3D" id="3.40.630.30">
    <property type="match status" value="1"/>
</dbReference>